<gene>
    <name evidence="6" type="ORF">M436DRAFT_62088</name>
</gene>
<dbReference type="RefSeq" id="XP_013429721.1">
    <property type="nucleotide sequence ID" value="XM_013574267.1"/>
</dbReference>
<evidence type="ECO:0000256" key="2">
    <source>
        <dbReference type="ARBA" id="ARBA00022723"/>
    </source>
</evidence>
<dbReference type="InterPro" id="IPR036864">
    <property type="entry name" value="Zn2-C6_fun-type_DNA-bd_sf"/>
</dbReference>
<accession>A0A074XMA5</accession>
<evidence type="ECO:0000313" key="7">
    <source>
        <dbReference type="Proteomes" id="UP000027730"/>
    </source>
</evidence>
<dbReference type="PANTHER" id="PTHR46910:SF3">
    <property type="entry name" value="HALOTOLERANCE PROTEIN 9-RELATED"/>
    <property type="match status" value="1"/>
</dbReference>
<dbReference type="InterPro" id="IPR001138">
    <property type="entry name" value="Zn2Cys6_DnaBD"/>
</dbReference>
<dbReference type="InterPro" id="IPR050987">
    <property type="entry name" value="AtrR-like"/>
</dbReference>
<dbReference type="SUPFAM" id="SSF57701">
    <property type="entry name" value="Zn2/Cys6 DNA-binding domain"/>
    <property type="match status" value="1"/>
</dbReference>
<evidence type="ECO:0000256" key="4">
    <source>
        <dbReference type="ARBA" id="ARBA00023242"/>
    </source>
</evidence>
<evidence type="ECO:0000256" key="3">
    <source>
        <dbReference type="ARBA" id="ARBA00023125"/>
    </source>
</evidence>
<keyword evidence="4" id="KW-0539">Nucleus</keyword>
<evidence type="ECO:0000256" key="1">
    <source>
        <dbReference type="ARBA" id="ARBA00004123"/>
    </source>
</evidence>
<sequence length="765" mass="86650">MSDGKANAKGKQKRVQIPVACVCCRQRKKKARFNRKFCDGKRPTCSACSISQQSCTYTAEPDAPPIIALKRKHDALQRQYADVTQLLSHFKSASQFEAHKLLELLRQTDTDMDTMLEFARALPPSDPDISGRPTAALETFDHSREHGNHLVKPSLTTHRSESISEPRSSISMSTWQEPRNFVGSFEGLTNRHEIPCENKFRTAISCFHHGAGKLFGIFSQDQIESSFDQVFRVSGGRQSSAHALCRLSCLAAVGCLYTTNKEHSELPKDDFYRIASVLFEYCLDAGSLASATFCTLMALFHALSRMTAALGYIELGISFCRKHDIQSDRRPQEISSELWLSSRRAWRCMMFLGAWISSTIGYISGNVWDALDKSNATIHDHSIGSDMEDSVQIQMVKIAVVQRNILDLSLASSSNILYDTHEIRLQLLKWYREMPPFMQLSTMVDQAATDLDSKSRYSIYLCHCLYLGTLMMFHRRIVLALGRFDPDQVPVLKRALQLEGLAHDSVVAAHQTASILGLLLDQGAIFERCWIVLLVFHCRFDWSALTTYLSFQAHASATTLMYDLACRKADGASLPYMHEKTLERIRICIRVVTFCATVDPVARVFERTLQPCYVRFSDHEHDPTSEPDVGWKNMKDQLYYQMLMPYERVADYATTGSLTHDCNSCSPIQSLTTSRVRRLWLSNSLREASRTSRISHFELDDDALPSFHVQPELPPNDLRSPQEEPTSLDTFRSGLQSSRVPVLASLLEELRPGHILREFLYCGWS</sequence>
<dbReference type="GO" id="GO:0003677">
    <property type="term" value="F:DNA binding"/>
    <property type="evidence" value="ECO:0007669"/>
    <property type="project" value="UniProtKB-KW"/>
</dbReference>
<reference evidence="6 7" key="1">
    <citation type="journal article" date="2014" name="BMC Genomics">
        <title>Genome sequencing of four Aureobasidium pullulans varieties: biotechnological potential, stress tolerance, and description of new species.</title>
        <authorList>
            <person name="Gostin Ar C."/>
            <person name="Ohm R.A."/>
            <person name="Kogej T."/>
            <person name="Sonjak S."/>
            <person name="Turk M."/>
            <person name="Zajc J."/>
            <person name="Zalar P."/>
            <person name="Grube M."/>
            <person name="Sun H."/>
            <person name="Han J."/>
            <person name="Sharma A."/>
            <person name="Chiniquy J."/>
            <person name="Ngan C.Y."/>
            <person name="Lipzen A."/>
            <person name="Barry K."/>
            <person name="Grigoriev I.V."/>
            <person name="Gunde-Cimerman N."/>
        </authorList>
    </citation>
    <scope>NUCLEOTIDE SEQUENCE [LARGE SCALE GENOMIC DNA]</scope>
    <source>
        <strain evidence="6 7">CBS 147.97</strain>
    </source>
</reference>
<dbReference type="STRING" id="1043004.A0A074XMA5"/>
<dbReference type="PANTHER" id="PTHR46910">
    <property type="entry name" value="TRANSCRIPTION FACTOR PDR1"/>
    <property type="match status" value="1"/>
</dbReference>
<feature type="domain" description="Zn(2)-C6 fungal-type" evidence="5">
    <location>
        <begin position="15"/>
        <end position="66"/>
    </location>
</feature>
<dbReference type="EMBL" id="KL584705">
    <property type="protein sequence ID" value="KEQ75706.1"/>
    <property type="molecule type" value="Genomic_DNA"/>
</dbReference>
<dbReference type="HOGENOM" id="CLU_013863_0_0_1"/>
<dbReference type="AlphaFoldDB" id="A0A074XMA5"/>
<dbReference type="GeneID" id="25413308"/>
<name>A0A074XMA5_9PEZI</name>
<evidence type="ECO:0000313" key="6">
    <source>
        <dbReference type="EMBL" id="KEQ75706.1"/>
    </source>
</evidence>
<keyword evidence="7" id="KW-1185">Reference proteome</keyword>
<keyword evidence="2" id="KW-0479">Metal-binding</keyword>
<keyword evidence="3" id="KW-0238">DNA-binding</keyword>
<dbReference type="CDD" id="cd12148">
    <property type="entry name" value="fungal_TF_MHR"/>
    <property type="match status" value="1"/>
</dbReference>
<dbReference type="OrthoDB" id="10261408at2759"/>
<dbReference type="Proteomes" id="UP000027730">
    <property type="component" value="Unassembled WGS sequence"/>
</dbReference>
<proteinExistence type="predicted"/>
<evidence type="ECO:0000259" key="5">
    <source>
        <dbReference type="SMART" id="SM00066"/>
    </source>
</evidence>
<comment type="subcellular location">
    <subcellularLocation>
        <location evidence="1">Nucleus</location>
    </subcellularLocation>
</comment>
<dbReference type="CDD" id="cd00067">
    <property type="entry name" value="GAL4"/>
    <property type="match status" value="1"/>
</dbReference>
<dbReference type="GO" id="GO:0005634">
    <property type="term" value="C:nucleus"/>
    <property type="evidence" value="ECO:0007669"/>
    <property type="project" value="UniProtKB-SubCell"/>
</dbReference>
<dbReference type="Gene3D" id="4.10.240.10">
    <property type="entry name" value="Zn(2)-C6 fungal-type DNA-binding domain"/>
    <property type="match status" value="1"/>
</dbReference>
<dbReference type="SMART" id="SM00066">
    <property type="entry name" value="GAL4"/>
    <property type="match status" value="1"/>
</dbReference>
<dbReference type="GO" id="GO:0000981">
    <property type="term" value="F:DNA-binding transcription factor activity, RNA polymerase II-specific"/>
    <property type="evidence" value="ECO:0007669"/>
    <property type="project" value="InterPro"/>
</dbReference>
<organism evidence="6 7">
    <name type="scientific">Aureobasidium namibiae CBS 147.97</name>
    <dbReference type="NCBI Taxonomy" id="1043004"/>
    <lineage>
        <taxon>Eukaryota</taxon>
        <taxon>Fungi</taxon>
        <taxon>Dikarya</taxon>
        <taxon>Ascomycota</taxon>
        <taxon>Pezizomycotina</taxon>
        <taxon>Dothideomycetes</taxon>
        <taxon>Dothideomycetidae</taxon>
        <taxon>Dothideales</taxon>
        <taxon>Saccotheciaceae</taxon>
        <taxon>Aureobasidium</taxon>
    </lineage>
</organism>
<dbReference type="GO" id="GO:0008270">
    <property type="term" value="F:zinc ion binding"/>
    <property type="evidence" value="ECO:0007669"/>
    <property type="project" value="InterPro"/>
</dbReference>
<protein>
    <recommendedName>
        <fullName evidence="5">Zn(2)-C6 fungal-type domain-containing protein</fullName>
    </recommendedName>
</protein>